<organism evidence="2 3">
    <name type="scientific">Hamiltosporidium magnivora</name>
    <dbReference type="NCBI Taxonomy" id="148818"/>
    <lineage>
        <taxon>Eukaryota</taxon>
        <taxon>Fungi</taxon>
        <taxon>Fungi incertae sedis</taxon>
        <taxon>Microsporidia</taxon>
        <taxon>Dubosqiidae</taxon>
        <taxon>Hamiltosporidium</taxon>
    </lineage>
</organism>
<feature type="transmembrane region" description="Helical" evidence="1">
    <location>
        <begin position="316"/>
        <end position="336"/>
    </location>
</feature>
<name>A0A4Q9L4P3_9MICR</name>
<keyword evidence="1" id="KW-1133">Transmembrane helix</keyword>
<comment type="caution">
    <text evidence="2">The sequence shown here is derived from an EMBL/GenBank/DDBJ whole genome shotgun (WGS) entry which is preliminary data.</text>
</comment>
<evidence type="ECO:0000313" key="3">
    <source>
        <dbReference type="Proteomes" id="UP000293045"/>
    </source>
</evidence>
<gene>
    <name evidence="2" type="ORF">CWI39_1139p0020</name>
</gene>
<protein>
    <submittedName>
        <fullName evidence="2">Uncharacterized protein</fullName>
    </submittedName>
</protein>
<proteinExistence type="predicted"/>
<dbReference type="AlphaFoldDB" id="A0A4Q9L4P3"/>
<dbReference type="VEuPathDB" id="MicrosporidiaDB:CWI39_1139p0020"/>
<keyword evidence="1" id="KW-0472">Membrane</keyword>
<dbReference type="VEuPathDB" id="MicrosporidiaDB:CWI36_0532p0010"/>
<feature type="transmembrane region" description="Helical" evidence="1">
    <location>
        <begin position="40"/>
        <end position="60"/>
    </location>
</feature>
<evidence type="ECO:0000313" key="2">
    <source>
        <dbReference type="EMBL" id="TBU02513.1"/>
    </source>
</evidence>
<dbReference type="Proteomes" id="UP000293045">
    <property type="component" value="Unassembled WGS sequence"/>
</dbReference>
<evidence type="ECO:0000256" key="1">
    <source>
        <dbReference type="SAM" id="Phobius"/>
    </source>
</evidence>
<sequence length="811" mass="97453">MLKLILLSTIKNFLKIFKKKVFYSFMFADLYYSKTHNNTLFLLIYLSCYVQLTTVSFFVLNDENLINNLNAIDLALEIKEIENEPIGWSIEEDKITIFKNNILIYESCNNETKYYNPFILTIPYINGMLLNSNFLKTSFDSKRTNINIFLKDISFSALLLFLKLIDNPDIIVNQMKTRDFLDILMIISILDTEKSKERNYFLKELLRNFMFTMQNGNQIFDLERYSESYHYKYIKKSILMDLLIFFIDFITFNDKSAERCIVLTGNKYLRFTSHEVFFVFCKGFRKCANFEIYLRLNDIGIYQLYKMINEKYLLNMWRFLLNITNIDLLYLIFLGIDTYIKTTKLFSFVIFHTEKLYIHYHAHPMELFCKRQLSLFSKNLKVLKLEFDFTLDELKIILNFCDNIHEIVLNTRVSNFEFLDLLITFLVKNPDKICKLYSHIYELDNTDISVLRNFPKNLIFYFLNLTNQSENIEIPLQYLPFLNKYRYSNYENLKLATNYILLECIRYKSIELDYKEYSSPFEIDSAILKSLGCLNTIKYFTLRNILVSDELLLFVLNSKTIECLVIPKFTLKNNFKYYLRNNKINQKLLFLDLIESLYDIDQNILVYLIQFKCISCIKLINIYFTKSYFQKFYQYLFRFVTKKDNRICLKFLKIFTNSNNRKIFDYLHFLSEIYDYSMLLKIMYHVYTITNLEYYFFSKMVNLEAISIEIRHLSDCINFNIIFINCNLFKTITTLAIYCSKINKEEMKFFKSFKNLMILCLSCEILDYEAISCMRKKDFKTAQFDIIKPIRADRSNEINNYLDSEFENNFP</sequence>
<keyword evidence="1" id="KW-0812">Transmembrane</keyword>
<reference evidence="2 3" key="1">
    <citation type="submission" date="2017-12" db="EMBL/GenBank/DDBJ databases">
        <authorList>
            <person name="Pombert J.-F."/>
            <person name="Haag K.L."/>
            <person name="Ebert D."/>
        </authorList>
    </citation>
    <scope>NUCLEOTIDE SEQUENCE [LARGE SCALE GENOMIC DNA]</scope>
    <source>
        <strain evidence="2">IL-BN-2</strain>
    </source>
</reference>
<dbReference type="EMBL" id="PIXR01001139">
    <property type="protein sequence ID" value="TBU02513.1"/>
    <property type="molecule type" value="Genomic_DNA"/>
</dbReference>
<accession>A0A4Q9L4P3</accession>